<dbReference type="InterPro" id="IPR031107">
    <property type="entry name" value="Small_HSP"/>
</dbReference>
<dbReference type="GeneID" id="73796254"/>
<organism evidence="4 5">
    <name type="scientific">Longicatena caecimuris</name>
    <dbReference type="NCBI Taxonomy" id="1796635"/>
    <lineage>
        <taxon>Bacteria</taxon>
        <taxon>Bacillati</taxon>
        <taxon>Bacillota</taxon>
        <taxon>Erysipelotrichia</taxon>
        <taxon>Erysipelotrichales</taxon>
        <taxon>Erysipelotrichaceae</taxon>
        <taxon>Longicatena</taxon>
    </lineage>
</organism>
<reference evidence="4 5" key="1">
    <citation type="submission" date="2019-03" db="EMBL/GenBank/DDBJ databases">
        <title>Genomic Encyclopedia of Type Strains, Phase IV (KMG-IV): sequencing the most valuable type-strain genomes for metagenomic binning, comparative biology and taxonomic classification.</title>
        <authorList>
            <person name="Goeker M."/>
        </authorList>
    </citation>
    <scope>NUCLEOTIDE SEQUENCE [LARGE SCALE GENOMIC DNA]</scope>
    <source>
        <strain evidence="4 5">DSM 29481</strain>
    </source>
</reference>
<accession>A0A4R3TMW8</accession>
<dbReference type="InterPro" id="IPR008978">
    <property type="entry name" value="HSP20-like_chaperone"/>
</dbReference>
<evidence type="ECO:0000256" key="2">
    <source>
        <dbReference type="RuleBase" id="RU003616"/>
    </source>
</evidence>
<dbReference type="Pfam" id="PF00011">
    <property type="entry name" value="HSP20"/>
    <property type="match status" value="1"/>
</dbReference>
<evidence type="ECO:0000256" key="1">
    <source>
        <dbReference type="PROSITE-ProRule" id="PRU00285"/>
    </source>
</evidence>
<dbReference type="SUPFAM" id="SSF49764">
    <property type="entry name" value="HSP20-like chaperones"/>
    <property type="match status" value="1"/>
</dbReference>
<comment type="similarity">
    <text evidence="1 2">Belongs to the small heat shock protein (HSP20) family.</text>
</comment>
<dbReference type="CDD" id="cd06471">
    <property type="entry name" value="ACD_LpsHSP_like"/>
    <property type="match status" value="1"/>
</dbReference>
<proteinExistence type="inferred from homology"/>
<gene>
    <name evidence="4" type="ORF">EDD61_10237</name>
</gene>
<dbReference type="AlphaFoldDB" id="A0A4R3TMW8"/>
<dbReference type="InterPro" id="IPR002068">
    <property type="entry name" value="A-crystallin/Hsp20_dom"/>
</dbReference>
<dbReference type="Proteomes" id="UP000295773">
    <property type="component" value="Unassembled WGS sequence"/>
</dbReference>
<keyword evidence="5" id="KW-1185">Reference proteome</keyword>
<evidence type="ECO:0000313" key="5">
    <source>
        <dbReference type="Proteomes" id="UP000295773"/>
    </source>
</evidence>
<name>A0A4R3TMW8_9FIRM</name>
<sequence length="136" mass="16033">MKRLPGLFNDSFDEVFKDPFFSRNMEYMKTDIREKDNTYILEVELPGYQKEDIHMELQNGYLSIQAAHHQVKEDKDDKGNLIRQERYSGTCKRSFYVGDNLMESDIHASFQNGELTITFPKEAPEKVEESRFIPIE</sequence>
<dbReference type="EMBL" id="SMBP01000002">
    <property type="protein sequence ID" value="TCU63037.1"/>
    <property type="molecule type" value="Genomic_DNA"/>
</dbReference>
<feature type="domain" description="SHSP" evidence="3">
    <location>
        <begin position="21"/>
        <end position="136"/>
    </location>
</feature>
<protein>
    <submittedName>
        <fullName evidence="4">HSP20 family molecular chaperone IbpA</fullName>
    </submittedName>
</protein>
<comment type="caution">
    <text evidence="4">The sequence shown here is derived from an EMBL/GenBank/DDBJ whole genome shotgun (WGS) entry which is preliminary data.</text>
</comment>
<evidence type="ECO:0000313" key="4">
    <source>
        <dbReference type="EMBL" id="TCU63037.1"/>
    </source>
</evidence>
<evidence type="ECO:0000259" key="3">
    <source>
        <dbReference type="PROSITE" id="PS01031"/>
    </source>
</evidence>
<dbReference type="RefSeq" id="WP_008687481.1">
    <property type="nucleotide sequence ID" value="NZ_AP024510.1"/>
</dbReference>
<dbReference type="PANTHER" id="PTHR11527">
    <property type="entry name" value="HEAT-SHOCK PROTEIN 20 FAMILY MEMBER"/>
    <property type="match status" value="1"/>
</dbReference>
<dbReference type="PROSITE" id="PS01031">
    <property type="entry name" value="SHSP"/>
    <property type="match status" value="1"/>
</dbReference>
<dbReference type="Gene3D" id="2.60.40.790">
    <property type="match status" value="1"/>
</dbReference>